<comment type="caution">
    <text evidence="7">Lacks conserved residue(s) required for the propagation of feature annotation.</text>
</comment>
<comment type="subcellular location">
    <subcellularLocation>
        <location evidence="1 7">Membrane</location>
        <topology evidence="1 7">Multi-pass membrane protein</topology>
    </subcellularLocation>
</comment>
<feature type="transmembrane region" description="Helical" evidence="7">
    <location>
        <begin position="321"/>
        <end position="341"/>
    </location>
</feature>
<dbReference type="Gene3D" id="1.20.1250.20">
    <property type="entry name" value="MFS general substrate transporter like domains"/>
    <property type="match status" value="1"/>
</dbReference>
<comment type="caution">
    <text evidence="9">The sequence shown here is derived from an EMBL/GenBank/DDBJ whole genome shotgun (WGS) entry which is preliminary data.</text>
</comment>
<dbReference type="GO" id="GO:0005381">
    <property type="term" value="F:iron ion transmembrane transporter activity"/>
    <property type="evidence" value="ECO:0007669"/>
    <property type="project" value="UniProtKB-UniRule"/>
</dbReference>
<evidence type="ECO:0000256" key="4">
    <source>
        <dbReference type="ARBA" id="ARBA00022692"/>
    </source>
</evidence>
<feature type="transmembrane region" description="Helical" evidence="7">
    <location>
        <begin position="435"/>
        <end position="455"/>
    </location>
</feature>
<evidence type="ECO:0000313" key="9">
    <source>
        <dbReference type="EMBL" id="KHN88267.1"/>
    </source>
</evidence>
<dbReference type="Pfam" id="PF06963">
    <property type="entry name" value="FPN1"/>
    <property type="match status" value="1"/>
</dbReference>
<feature type="transmembrane region" description="Helical" evidence="7">
    <location>
        <begin position="99"/>
        <end position="119"/>
    </location>
</feature>
<gene>
    <name evidence="9" type="primary">Slc40a1</name>
    <name evidence="9" type="ORF">Tcan_05738</name>
</gene>
<comment type="similarity">
    <text evidence="2 7">Belongs to the ferroportin (FP) (TC 2.A.100) family. SLC40A subfamily.</text>
</comment>
<dbReference type="OMA" id="YPVFISY"/>
<feature type="transmembrane region" description="Helical" evidence="7">
    <location>
        <begin position="287"/>
        <end position="309"/>
    </location>
</feature>
<protein>
    <recommendedName>
        <fullName evidence="7">Solute carrier family 40 member</fullName>
    </recommendedName>
</protein>
<evidence type="ECO:0000256" key="1">
    <source>
        <dbReference type="ARBA" id="ARBA00004141"/>
    </source>
</evidence>
<dbReference type="OrthoDB" id="648861at2759"/>
<evidence type="ECO:0000256" key="6">
    <source>
        <dbReference type="ARBA" id="ARBA00023136"/>
    </source>
</evidence>
<dbReference type="GO" id="GO:0016020">
    <property type="term" value="C:membrane"/>
    <property type="evidence" value="ECO:0007669"/>
    <property type="project" value="UniProtKB-SubCell"/>
</dbReference>
<dbReference type="InterPro" id="IPR009716">
    <property type="entry name" value="Ferroportin-1"/>
</dbReference>
<feature type="transmembrane region" description="Helical" evidence="7">
    <location>
        <begin position="205"/>
        <end position="228"/>
    </location>
</feature>
<keyword evidence="10" id="KW-1185">Reference proteome</keyword>
<keyword evidence="7" id="KW-0406">Ion transport</keyword>
<organism evidence="9 10">
    <name type="scientific">Toxocara canis</name>
    <name type="common">Canine roundworm</name>
    <dbReference type="NCBI Taxonomy" id="6265"/>
    <lineage>
        <taxon>Eukaryota</taxon>
        <taxon>Metazoa</taxon>
        <taxon>Ecdysozoa</taxon>
        <taxon>Nematoda</taxon>
        <taxon>Chromadorea</taxon>
        <taxon>Rhabditida</taxon>
        <taxon>Spirurina</taxon>
        <taxon>Ascaridomorpha</taxon>
        <taxon>Ascaridoidea</taxon>
        <taxon>Toxocaridae</taxon>
        <taxon>Toxocara</taxon>
    </lineage>
</organism>
<comment type="function">
    <text evidence="7">May be involved in iron transport and iron homeostasis.</text>
</comment>
<dbReference type="PANTHER" id="PTHR11660:SF57">
    <property type="entry name" value="SOLUTE CARRIER FAMILY 40 MEMBER"/>
    <property type="match status" value="1"/>
</dbReference>
<feature type="transmembrane region" description="Helical" evidence="7">
    <location>
        <begin position="40"/>
        <end position="61"/>
    </location>
</feature>
<keyword evidence="6 7" id="KW-0472">Membrane</keyword>
<evidence type="ECO:0000256" key="7">
    <source>
        <dbReference type="RuleBase" id="RU365065"/>
    </source>
</evidence>
<dbReference type="PANTHER" id="PTHR11660">
    <property type="entry name" value="SOLUTE CARRIER FAMILY 40 MEMBER"/>
    <property type="match status" value="1"/>
</dbReference>
<dbReference type="SUPFAM" id="SSF103473">
    <property type="entry name" value="MFS general substrate transporter"/>
    <property type="match status" value="1"/>
</dbReference>
<evidence type="ECO:0000256" key="8">
    <source>
        <dbReference type="SAM" id="MobiDB-lite"/>
    </source>
</evidence>
<keyword evidence="5 7" id="KW-1133">Transmembrane helix</keyword>
<feature type="transmembrane region" description="Helical" evidence="7">
    <location>
        <begin position="131"/>
        <end position="149"/>
    </location>
</feature>
<evidence type="ECO:0000313" key="10">
    <source>
        <dbReference type="Proteomes" id="UP000031036"/>
    </source>
</evidence>
<dbReference type="Proteomes" id="UP000031036">
    <property type="component" value="Unassembled WGS sequence"/>
</dbReference>
<dbReference type="InterPro" id="IPR036259">
    <property type="entry name" value="MFS_trans_sf"/>
</dbReference>
<proteinExistence type="inferred from homology"/>
<keyword evidence="4 7" id="KW-0812">Transmembrane</keyword>
<reference evidence="9 10" key="1">
    <citation type="submission" date="2014-11" db="EMBL/GenBank/DDBJ databases">
        <title>Genetic blueprint of the zoonotic pathogen Toxocara canis.</title>
        <authorList>
            <person name="Zhu X.-Q."/>
            <person name="Korhonen P.K."/>
            <person name="Cai H."/>
            <person name="Young N.D."/>
            <person name="Nejsum P."/>
            <person name="von Samson-Himmelstjerna G."/>
            <person name="Boag P.R."/>
            <person name="Tan P."/>
            <person name="Li Q."/>
            <person name="Min J."/>
            <person name="Yang Y."/>
            <person name="Wang X."/>
            <person name="Fang X."/>
            <person name="Hall R.S."/>
            <person name="Hofmann A."/>
            <person name="Sternberg P.W."/>
            <person name="Jex A.R."/>
            <person name="Gasser R.B."/>
        </authorList>
    </citation>
    <scope>NUCLEOTIDE SEQUENCE [LARGE SCALE GENOMIC DNA]</scope>
    <source>
        <strain evidence="9">PN_DK_2014</strain>
    </source>
</reference>
<dbReference type="AlphaFoldDB" id="A0A0B2W3X9"/>
<name>A0A0B2W3X9_TOXCA</name>
<dbReference type="EMBL" id="JPKZ01000256">
    <property type="protein sequence ID" value="KHN88267.1"/>
    <property type="molecule type" value="Genomic_DNA"/>
</dbReference>
<evidence type="ECO:0000256" key="3">
    <source>
        <dbReference type="ARBA" id="ARBA00022448"/>
    </source>
</evidence>
<feature type="region of interest" description="Disordered" evidence="8">
    <location>
        <begin position="537"/>
        <end position="558"/>
    </location>
</feature>
<keyword evidence="3 7" id="KW-0813">Transport</keyword>
<accession>A0A0B2W3X9</accession>
<sequence length="558" mass="61873">MRMSFDERFVLKSYRYNRGTNHSRNFLRTILPSAVFRNLYLAYLTSCIGDRLWTFAVALVLQRIGGLRLVSINQLTRGITQIVLSTYVGDWLDKHNRKLGVLTVLALNNVNVALSAGMLSVCLSVNQPSALYAFCLICSIASCALSTVASEGEKIAFTKDWVVEMAKCERQIALSRRNAVLRTIDQLSSVVAPMIAGVVLLKTSYRIACFIFVMWNLVSWVIEALLLIRVYHSVPALSVRSHLQASIDSPKQMTSAAADENEPIRRSRTAVLNKWCHLINVYWRQQVFPAAIALAFLYMTVLGFDGVAVSYGRSQGLTEDLLGAFRSIGSALGVAGAILYTSTERCIGVRKTGFIGFIAQQLMLYLCVVSIWLPGSPFDLHSYINEFSISEWWTQFKNAFTITHTGSIVFVNTSISSVNATGLDWSSLTADGHSIVSVCVLLIGIALARVGLWMADLSITQIMQEVIAERERNTVFGVQNACNQFFSVLKDIMVIVLPEPRTFGVLIIVSVIFVTSGFLSYSFYLLTSGTQNKINTRKYEEAKPTNATEMMPLADSDP</sequence>
<feature type="transmembrane region" description="Helical" evidence="7">
    <location>
        <begin position="503"/>
        <end position="526"/>
    </location>
</feature>
<evidence type="ECO:0000256" key="2">
    <source>
        <dbReference type="ARBA" id="ARBA00006279"/>
    </source>
</evidence>
<feature type="transmembrane region" description="Helical" evidence="7">
    <location>
        <begin position="353"/>
        <end position="373"/>
    </location>
</feature>
<evidence type="ECO:0000256" key="5">
    <source>
        <dbReference type="ARBA" id="ARBA00022989"/>
    </source>
</evidence>